<name>A0ABS3SIM3_9CELL</name>
<dbReference type="RefSeq" id="WP_208289902.1">
    <property type="nucleotide sequence ID" value="NZ_CP074404.1"/>
</dbReference>
<comment type="subcellular location">
    <subcellularLocation>
        <location evidence="7">Cell membrane</location>
        <topology evidence="7">Multi-pass membrane protein</topology>
    </subcellularLocation>
    <subcellularLocation>
        <location evidence="1">Membrane</location>
        <topology evidence="1">Multi-pass membrane protein</topology>
    </subcellularLocation>
</comment>
<comment type="function">
    <text evidence="7">Part of the twin-arginine translocation (Tat) system that transports large folded proteins containing a characteristic twin-arginine motif in their signal peptide across membranes. Together with TatB, TatC is part of a receptor directly interacting with Tat signal peptides.</text>
</comment>
<dbReference type="InterPro" id="IPR002033">
    <property type="entry name" value="TatC"/>
</dbReference>
<evidence type="ECO:0000256" key="2">
    <source>
        <dbReference type="ARBA" id="ARBA00022692"/>
    </source>
</evidence>
<dbReference type="PANTHER" id="PTHR30371">
    <property type="entry name" value="SEC-INDEPENDENT PROTEIN TRANSLOCASE PROTEIN TATC"/>
    <property type="match status" value="1"/>
</dbReference>
<keyword evidence="3 7" id="KW-0653">Protein transport</keyword>
<comment type="similarity">
    <text evidence="7">Belongs to the TatC family.</text>
</comment>
<evidence type="ECO:0000256" key="6">
    <source>
        <dbReference type="ARBA" id="ARBA00023136"/>
    </source>
</evidence>
<sequence>MPLREHLAELRRRVFLAALGIVVGAVIGWLLYDPVFHALQSPIMQVAEERDMLVSLNFAGIASSFDMQVKVSFFMGVILSSPWWLYQFWAFVTPGLTRRERMYAFAFVGAAVPLFLAGAFVAWWVLPNAVRLLIQFTPLGATNIIDAQTYLGFFMQIMLAFGAAFLLPVVMVALNFAGIGTAATWRRSWRWAVLASFVFAAIVTPTPDAVTMLAVALPMCALYFLALGVCVLHDRRVDRKRVAAGLPRLDGTMADEPGTA</sequence>
<keyword evidence="4 7" id="KW-1133">Transmembrane helix</keyword>
<keyword evidence="7" id="KW-1003">Cell membrane</keyword>
<protein>
    <recommendedName>
        <fullName evidence="7">Sec-independent protein translocase protein TatC</fullName>
    </recommendedName>
</protein>
<dbReference type="Proteomes" id="UP000678317">
    <property type="component" value="Unassembled WGS sequence"/>
</dbReference>
<proteinExistence type="inferred from homology"/>
<dbReference type="EMBL" id="JAGFBM010000007">
    <property type="protein sequence ID" value="MBO3085590.1"/>
    <property type="molecule type" value="Genomic_DNA"/>
</dbReference>
<feature type="transmembrane region" description="Helical" evidence="7">
    <location>
        <begin position="153"/>
        <end position="177"/>
    </location>
</feature>
<evidence type="ECO:0000256" key="7">
    <source>
        <dbReference type="HAMAP-Rule" id="MF_00902"/>
    </source>
</evidence>
<keyword evidence="6 7" id="KW-0472">Membrane</keyword>
<feature type="transmembrane region" description="Helical" evidence="7">
    <location>
        <begin position="73"/>
        <end position="92"/>
    </location>
</feature>
<organism evidence="8 9">
    <name type="scientific">Cellulomonas fengjieae</name>
    <dbReference type="NCBI Taxonomy" id="2819978"/>
    <lineage>
        <taxon>Bacteria</taxon>
        <taxon>Bacillati</taxon>
        <taxon>Actinomycetota</taxon>
        <taxon>Actinomycetes</taxon>
        <taxon>Micrococcales</taxon>
        <taxon>Cellulomonadaceae</taxon>
        <taxon>Cellulomonas</taxon>
    </lineage>
</organism>
<comment type="caution">
    <text evidence="8">The sequence shown here is derived from an EMBL/GenBank/DDBJ whole genome shotgun (WGS) entry which is preliminary data.</text>
</comment>
<accession>A0ABS3SIM3</accession>
<evidence type="ECO:0000313" key="8">
    <source>
        <dbReference type="EMBL" id="MBO3085590.1"/>
    </source>
</evidence>
<keyword evidence="2 7" id="KW-0812">Transmembrane</keyword>
<evidence type="ECO:0000256" key="4">
    <source>
        <dbReference type="ARBA" id="ARBA00022989"/>
    </source>
</evidence>
<gene>
    <name evidence="7 8" type="primary">tatC</name>
    <name evidence="8" type="ORF">J4035_13175</name>
</gene>
<evidence type="ECO:0000256" key="3">
    <source>
        <dbReference type="ARBA" id="ARBA00022927"/>
    </source>
</evidence>
<evidence type="ECO:0000256" key="1">
    <source>
        <dbReference type="ARBA" id="ARBA00004141"/>
    </source>
</evidence>
<evidence type="ECO:0000256" key="5">
    <source>
        <dbReference type="ARBA" id="ARBA00023010"/>
    </source>
</evidence>
<keyword evidence="9" id="KW-1185">Reference proteome</keyword>
<feature type="transmembrane region" description="Helical" evidence="7">
    <location>
        <begin position="104"/>
        <end position="126"/>
    </location>
</feature>
<keyword evidence="7" id="KW-0813">Transport</keyword>
<keyword evidence="5 7" id="KW-0811">Translocation</keyword>
<reference evidence="8 9" key="1">
    <citation type="submission" date="2021-03" db="EMBL/GenBank/DDBJ databases">
        <title>novel species in genus Cellulomonas.</title>
        <authorList>
            <person name="Zhang G."/>
        </authorList>
    </citation>
    <scope>NUCLEOTIDE SEQUENCE [LARGE SCALE GENOMIC DNA]</scope>
    <source>
        <strain evidence="9">zg-ZUI188</strain>
    </source>
</reference>
<dbReference type="HAMAP" id="MF_00902">
    <property type="entry name" value="TatC"/>
    <property type="match status" value="1"/>
</dbReference>
<feature type="transmembrane region" description="Helical" evidence="7">
    <location>
        <begin position="14"/>
        <end position="32"/>
    </location>
</feature>
<dbReference type="PANTHER" id="PTHR30371:SF0">
    <property type="entry name" value="SEC-INDEPENDENT PROTEIN TRANSLOCASE PROTEIN TATC, CHLOROPLASTIC-RELATED"/>
    <property type="match status" value="1"/>
</dbReference>
<feature type="transmembrane region" description="Helical" evidence="7">
    <location>
        <begin position="212"/>
        <end position="232"/>
    </location>
</feature>
<dbReference type="Pfam" id="PF00902">
    <property type="entry name" value="TatC"/>
    <property type="match status" value="1"/>
</dbReference>
<feature type="transmembrane region" description="Helical" evidence="7">
    <location>
        <begin position="189"/>
        <end position="206"/>
    </location>
</feature>
<comment type="subunit">
    <text evidence="7">The Tat system comprises two distinct complexes: a TatABC complex, containing multiple copies of TatA, TatB and TatC subunits, and a separate TatA complex, containing only TatA subunits. Substrates initially bind to the TatABC complex, which probably triggers association of the separate TatA complex to form the active translocon.</text>
</comment>
<evidence type="ECO:0000313" key="9">
    <source>
        <dbReference type="Proteomes" id="UP000678317"/>
    </source>
</evidence>
<dbReference type="NCBIfam" id="TIGR00945">
    <property type="entry name" value="tatC"/>
    <property type="match status" value="1"/>
</dbReference>
<dbReference type="PRINTS" id="PR01840">
    <property type="entry name" value="TATCFAMILY"/>
</dbReference>